<evidence type="ECO:0000313" key="1">
    <source>
        <dbReference type="EMBL" id="GAG08560.1"/>
    </source>
</evidence>
<dbReference type="AlphaFoldDB" id="X0US83"/>
<reference evidence="1" key="1">
    <citation type="journal article" date="2014" name="Front. Microbiol.">
        <title>High frequency of phylogenetically diverse reductive dehalogenase-homologous genes in deep subseafloor sedimentary metagenomes.</title>
        <authorList>
            <person name="Kawai M."/>
            <person name="Futagami T."/>
            <person name="Toyoda A."/>
            <person name="Takaki Y."/>
            <person name="Nishi S."/>
            <person name="Hori S."/>
            <person name="Arai W."/>
            <person name="Tsubouchi T."/>
            <person name="Morono Y."/>
            <person name="Uchiyama I."/>
            <person name="Ito T."/>
            <person name="Fujiyama A."/>
            <person name="Inagaki F."/>
            <person name="Takami H."/>
        </authorList>
    </citation>
    <scope>NUCLEOTIDE SEQUENCE</scope>
    <source>
        <strain evidence="1">Expedition CK06-06</strain>
    </source>
</reference>
<comment type="caution">
    <text evidence="1">The sequence shown here is derived from an EMBL/GenBank/DDBJ whole genome shotgun (WGS) entry which is preliminary data.</text>
</comment>
<proteinExistence type="predicted"/>
<feature type="non-terminal residue" evidence="1">
    <location>
        <position position="74"/>
    </location>
</feature>
<name>X0US83_9ZZZZ</name>
<organism evidence="1">
    <name type="scientific">marine sediment metagenome</name>
    <dbReference type="NCBI Taxonomy" id="412755"/>
    <lineage>
        <taxon>unclassified sequences</taxon>
        <taxon>metagenomes</taxon>
        <taxon>ecological metagenomes</taxon>
    </lineage>
</organism>
<dbReference type="EMBL" id="BARS01025819">
    <property type="protein sequence ID" value="GAG08560.1"/>
    <property type="molecule type" value="Genomic_DNA"/>
</dbReference>
<gene>
    <name evidence="1" type="ORF">S01H1_40757</name>
</gene>
<protein>
    <submittedName>
        <fullName evidence="1">Uncharacterized protein</fullName>
    </submittedName>
</protein>
<accession>X0US83</accession>
<sequence length="74" mass="8811">MSDVLDSTNDKDHFAKRAREEFEKLLAYCEEREMTVGVFNIRYYNGFDYDGPYRYGQELTLSFSHPREKIQSSD</sequence>